<organism evidence="1 2">
    <name type="scientific">Sphaerodactylus townsendi</name>
    <dbReference type="NCBI Taxonomy" id="933632"/>
    <lineage>
        <taxon>Eukaryota</taxon>
        <taxon>Metazoa</taxon>
        <taxon>Chordata</taxon>
        <taxon>Craniata</taxon>
        <taxon>Vertebrata</taxon>
        <taxon>Euteleostomi</taxon>
        <taxon>Lepidosauria</taxon>
        <taxon>Squamata</taxon>
        <taxon>Bifurcata</taxon>
        <taxon>Gekkota</taxon>
        <taxon>Sphaerodactylidae</taxon>
        <taxon>Sphaerodactylus</taxon>
    </lineage>
</organism>
<sequence>MAQRGWWRSQTHPGLFWKKAIHKSKESVLSENERGFAKYQSATQVDEDPLEDSVLLPLDPTLECHSPPPDYSSVIQYSPAPSV</sequence>
<keyword evidence="2" id="KW-1185">Reference proteome</keyword>
<reference evidence="1" key="1">
    <citation type="submission" date="2021-08" db="EMBL/GenBank/DDBJ databases">
        <title>The first chromosome-level gecko genome reveals the dynamic sex chromosomes of Neotropical dwarf geckos (Sphaerodactylidae: Sphaerodactylus).</title>
        <authorList>
            <person name="Pinto B.J."/>
            <person name="Keating S.E."/>
            <person name="Gamble T."/>
        </authorList>
    </citation>
    <scope>NUCLEOTIDE SEQUENCE</scope>
    <source>
        <strain evidence="1">TG3544</strain>
    </source>
</reference>
<protein>
    <submittedName>
        <fullName evidence="1">Uncharacterized protein</fullName>
    </submittedName>
</protein>
<comment type="caution">
    <text evidence="1">The sequence shown here is derived from an EMBL/GenBank/DDBJ whole genome shotgun (WGS) entry which is preliminary data.</text>
</comment>
<name>A0ACB8FXN2_9SAUR</name>
<gene>
    <name evidence="1" type="ORF">K3G42_001120</name>
</gene>
<proteinExistence type="predicted"/>
<evidence type="ECO:0000313" key="2">
    <source>
        <dbReference type="Proteomes" id="UP000827872"/>
    </source>
</evidence>
<dbReference type="Proteomes" id="UP000827872">
    <property type="component" value="Linkage Group LG13"/>
</dbReference>
<accession>A0ACB8FXN2</accession>
<evidence type="ECO:0000313" key="1">
    <source>
        <dbReference type="EMBL" id="KAH8011527.1"/>
    </source>
</evidence>
<dbReference type="EMBL" id="CM037626">
    <property type="protein sequence ID" value="KAH8011527.1"/>
    <property type="molecule type" value="Genomic_DNA"/>
</dbReference>